<keyword evidence="4" id="KW-1185">Reference proteome</keyword>
<name>A0A1E5UBE6_9FLAO</name>
<dbReference type="OrthoDB" id="975117at2"/>
<evidence type="ECO:0000256" key="2">
    <source>
        <dbReference type="SAM" id="SignalP"/>
    </source>
</evidence>
<dbReference type="KEGG" id="cnr:EB819_10085"/>
<dbReference type="InterPro" id="IPR026444">
    <property type="entry name" value="Secre_tail"/>
</dbReference>
<protein>
    <submittedName>
        <fullName evidence="3">Por secretion system C-terminal sorting domain protein</fullName>
    </submittedName>
</protein>
<dbReference type="EMBL" id="MKGI01000078">
    <property type="protein sequence ID" value="OEL10254.1"/>
    <property type="molecule type" value="Genomic_DNA"/>
</dbReference>
<dbReference type="NCBIfam" id="TIGR04183">
    <property type="entry name" value="Por_Secre_tail"/>
    <property type="match status" value="1"/>
</dbReference>
<sequence length="372" mass="39652">MKKLLFSFLFSVVFGLFSSQSIGLIGDFNSWSGDVVMATTDNVNYTLTHTFTANGGVKFRQNGNWTTSWGANAFPSGTGTQNGSNIPVTPGTYNITFNRTTGAYNFASTIVSDNISFYGGFNSNATPGESLSTPDGITYSKTDFYFNAANVKFYKSNAPITTWGGTTFPSGTAVENGGDIPLTSGYYNITFNKNTLAYSFQVAPVTLIGNGISGGSWTTDVALTSTDGGKTFTKSGLQLVTGGVKFRVNNAWVTSWGGTTFPSGTGALNSNNNIPTTPGTYDVTFNRLTGEYAFTVSTLATGETVKKAKSFVSEGKLYTNKQGNLSVQVVDYSGRVIKTISAKASSNGIELNLPKKGNYILKLNDEVIKFAY</sequence>
<dbReference type="Gene3D" id="2.60.40.3620">
    <property type="match status" value="2"/>
</dbReference>
<reference evidence="3 4" key="1">
    <citation type="submission" date="2016-09" db="EMBL/GenBank/DDBJ databases">
        <authorList>
            <person name="Capua I."/>
            <person name="De Benedictis P."/>
            <person name="Joannis T."/>
            <person name="Lombin L.H."/>
            <person name="Cattoli G."/>
        </authorList>
    </citation>
    <scope>NUCLEOTIDE SEQUENCE [LARGE SCALE GENOMIC DNA]</scope>
    <source>
        <strain evidence="3 4">NRS-1</strain>
    </source>
</reference>
<evidence type="ECO:0000313" key="3">
    <source>
        <dbReference type="EMBL" id="OEL10254.1"/>
    </source>
</evidence>
<evidence type="ECO:0000256" key="1">
    <source>
        <dbReference type="ARBA" id="ARBA00022729"/>
    </source>
</evidence>
<organism evidence="3 4">
    <name type="scientific">Cloacibacterium normanense</name>
    <dbReference type="NCBI Taxonomy" id="237258"/>
    <lineage>
        <taxon>Bacteria</taxon>
        <taxon>Pseudomonadati</taxon>
        <taxon>Bacteroidota</taxon>
        <taxon>Flavobacteriia</taxon>
        <taxon>Flavobacteriales</taxon>
        <taxon>Weeksellaceae</taxon>
    </lineage>
</organism>
<evidence type="ECO:0000313" key="4">
    <source>
        <dbReference type="Proteomes" id="UP000095601"/>
    </source>
</evidence>
<gene>
    <name evidence="3" type="ORF">BHF72_0618</name>
</gene>
<dbReference type="RefSeq" id="WP_069800274.1">
    <property type="nucleotide sequence ID" value="NZ_CP034157.1"/>
</dbReference>
<accession>A0A1E5UBE6</accession>
<dbReference type="PATRIC" id="fig|237258.4.peg.800"/>
<keyword evidence="1 2" id="KW-0732">Signal</keyword>
<proteinExistence type="predicted"/>
<dbReference type="Proteomes" id="UP000095601">
    <property type="component" value="Unassembled WGS sequence"/>
</dbReference>
<feature type="signal peptide" evidence="2">
    <location>
        <begin position="1"/>
        <end position="23"/>
    </location>
</feature>
<feature type="chain" id="PRO_5009186792" evidence="2">
    <location>
        <begin position="24"/>
        <end position="372"/>
    </location>
</feature>
<dbReference type="STRING" id="237258.SAMN04489756_10548"/>
<comment type="caution">
    <text evidence="3">The sequence shown here is derived from an EMBL/GenBank/DDBJ whole genome shotgun (WGS) entry which is preliminary data.</text>
</comment>
<dbReference type="AlphaFoldDB" id="A0A1E5UBE6"/>